<feature type="transmembrane region" description="Helical" evidence="1">
    <location>
        <begin position="12"/>
        <end position="30"/>
    </location>
</feature>
<keyword evidence="3" id="KW-1185">Reference proteome</keyword>
<proteinExistence type="predicted"/>
<protein>
    <submittedName>
        <fullName evidence="2">Uncharacterized protein</fullName>
    </submittedName>
</protein>
<name>A0A8H5LSD4_9AGAR</name>
<gene>
    <name evidence="2" type="ORF">D9757_010510</name>
</gene>
<sequence length="185" mass="20591">MTPSVARFYQRLVNFLNVPLLALFPLFPFTSLSHPSHSLSAFPRLHLLFARMDEIGRDNEEVEAGESSARIPRISVEFEGWSESSGRQGAKLGHVTSIATSRVVSSATTPLDFCLFFICQPSAIHPIHPLRHSEGDPRLSALASASRLSLCKLENSQYGNQARAQTKMLEEREEEWKAENGVLRG</sequence>
<evidence type="ECO:0000313" key="2">
    <source>
        <dbReference type="EMBL" id="KAF5368285.1"/>
    </source>
</evidence>
<dbReference type="AlphaFoldDB" id="A0A8H5LSD4"/>
<dbReference type="Proteomes" id="UP000518752">
    <property type="component" value="Unassembled WGS sequence"/>
</dbReference>
<comment type="caution">
    <text evidence="2">The sequence shown here is derived from an EMBL/GenBank/DDBJ whole genome shotgun (WGS) entry which is preliminary data.</text>
</comment>
<reference evidence="2 3" key="1">
    <citation type="journal article" date="2020" name="ISME J.">
        <title>Uncovering the hidden diversity of litter-decomposition mechanisms in mushroom-forming fungi.</title>
        <authorList>
            <person name="Floudas D."/>
            <person name="Bentzer J."/>
            <person name="Ahren D."/>
            <person name="Johansson T."/>
            <person name="Persson P."/>
            <person name="Tunlid A."/>
        </authorList>
    </citation>
    <scope>NUCLEOTIDE SEQUENCE [LARGE SCALE GENOMIC DNA]</scope>
    <source>
        <strain evidence="2 3">CBS 406.79</strain>
    </source>
</reference>
<keyword evidence="1" id="KW-0812">Transmembrane</keyword>
<keyword evidence="1" id="KW-0472">Membrane</keyword>
<organism evidence="2 3">
    <name type="scientific">Collybiopsis confluens</name>
    <dbReference type="NCBI Taxonomy" id="2823264"/>
    <lineage>
        <taxon>Eukaryota</taxon>
        <taxon>Fungi</taxon>
        <taxon>Dikarya</taxon>
        <taxon>Basidiomycota</taxon>
        <taxon>Agaricomycotina</taxon>
        <taxon>Agaricomycetes</taxon>
        <taxon>Agaricomycetidae</taxon>
        <taxon>Agaricales</taxon>
        <taxon>Marasmiineae</taxon>
        <taxon>Omphalotaceae</taxon>
        <taxon>Collybiopsis</taxon>
    </lineage>
</organism>
<evidence type="ECO:0000313" key="3">
    <source>
        <dbReference type="Proteomes" id="UP000518752"/>
    </source>
</evidence>
<dbReference type="EMBL" id="JAACJN010000134">
    <property type="protein sequence ID" value="KAF5368285.1"/>
    <property type="molecule type" value="Genomic_DNA"/>
</dbReference>
<keyword evidence="1" id="KW-1133">Transmembrane helix</keyword>
<accession>A0A8H5LSD4</accession>
<evidence type="ECO:0000256" key="1">
    <source>
        <dbReference type="SAM" id="Phobius"/>
    </source>
</evidence>